<sequence length="570" mass="68682">MKLIVGFLQKKKLFYLFVVISTLIILISNFINLKLYKISDTILNNLKKPLKSHSSNELINKYSISNLVVMENNCDSIWIKFNQYVYFRKNLAFYFYDLKRFEIYYERHFDHKYNFTFLVEFNDEIIELTNITRTEMHAHHVYIFDLLSANFTSEKINPNTKMSIYIKSLNQTIKIENLIIKKFNESNENKEKSLLCSKVYYFDDKYAKIFEWWIEINRRNGFDKLVFFNNSLPKEFDFLKEKYSNFVDIIQYECIPNFIDPNNKSIPFLKSFKDLKTFYNIDPLYYHMHFEYLTQNECFLTYIDKYIQIAILDQDETVLQRKLSKSLHLNYEHIGEDEFKNDQECSSQSLNIYDYLLQLKERVKKVKNLDYLKNTTDISYHFLMGLYIKFPLIEQLFAKLDNFTKTNKVYNNFSFYLEDENDFNFRGHKGVKFKVLIDSEKAFNYAINLQNIFNNSIKPFLVENKNLISEIPETFNRVFFVDGDTTSWMCGKSIHNSKNTHWVQTHYPDKTDFNNFVWSTHELGHVSHFRESLKDLHERNVSILNFHFDLNYFLCYLQPIAKTMHTQNLK</sequence>
<comment type="caution">
    <text evidence="2">The sequence shown here is derived from an EMBL/GenBank/DDBJ whole genome shotgun (WGS) entry which is preliminary data.</text>
</comment>
<evidence type="ECO:0000256" key="1">
    <source>
        <dbReference type="SAM" id="Phobius"/>
    </source>
</evidence>
<dbReference type="OrthoDB" id="2526284at2759"/>
<evidence type="ECO:0000313" key="2">
    <source>
        <dbReference type="EMBL" id="CAF0749033.1"/>
    </source>
</evidence>
<evidence type="ECO:0000313" key="3">
    <source>
        <dbReference type="Proteomes" id="UP000663879"/>
    </source>
</evidence>
<keyword evidence="3" id="KW-1185">Reference proteome</keyword>
<keyword evidence="1" id="KW-0812">Transmembrane</keyword>
<dbReference type="EMBL" id="CAJNOC010000351">
    <property type="protein sequence ID" value="CAF0749033.1"/>
    <property type="molecule type" value="Genomic_DNA"/>
</dbReference>
<accession>A0A813PHS6</accession>
<organism evidence="2 3">
    <name type="scientific">Brachionus calyciflorus</name>
    <dbReference type="NCBI Taxonomy" id="104777"/>
    <lineage>
        <taxon>Eukaryota</taxon>
        <taxon>Metazoa</taxon>
        <taxon>Spiralia</taxon>
        <taxon>Gnathifera</taxon>
        <taxon>Rotifera</taxon>
        <taxon>Eurotatoria</taxon>
        <taxon>Monogononta</taxon>
        <taxon>Pseudotrocha</taxon>
        <taxon>Ploima</taxon>
        <taxon>Brachionidae</taxon>
        <taxon>Brachionus</taxon>
    </lineage>
</organism>
<keyword evidence="1" id="KW-0472">Membrane</keyword>
<dbReference type="AlphaFoldDB" id="A0A813PHS6"/>
<feature type="transmembrane region" description="Helical" evidence="1">
    <location>
        <begin position="12"/>
        <end position="31"/>
    </location>
</feature>
<proteinExistence type="predicted"/>
<protein>
    <submittedName>
        <fullName evidence="2">Uncharacterized protein</fullName>
    </submittedName>
</protein>
<reference evidence="2" key="1">
    <citation type="submission" date="2021-02" db="EMBL/GenBank/DDBJ databases">
        <authorList>
            <person name="Nowell W R."/>
        </authorList>
    </citation>
    <scope>NUCLEOTIDE SEQUENCE</scope>
    <source>
        <strain evidence="2">Ploen Becks lab</strain>
    </source>
</reference>
<name>A0A813PHS6_9BILA</name>
<gene>
    <name evidence="2" type="ORF">OXX778_LOCUS3808</name>
</gene>
<dbReference type="Proteomes" id="UP000663879">
    <property type="component" value="Unassembled WGS sequence"/>
</dbReference>
<keyword evidence="1" id="KW-1133">Transmembrane helix</keyword>